<dbReference type="AlphaFoldDB" id="A0A1Y2HYU2"/>
<organism evidence="4 5">
    <name type="scientific">Catenaria anguillulae PL171</name>
    <dbReference type="NCBI Taxonomy" id="765915"/>
    <lineage>
        <taxon>Eukaryota</taxon>
        <taxon>Fungi</taxon>
        <taxon>Fungi incertae sedis</taxon>
        <taxon>Blastocladiomycota</taxon>
        <taxon>Blastocladiomycetes</taxon>
        <taxon>Blastocladiales</taxon>
        <taxon>Catenariaceae</taxon>
        <taxon>Catenaria</taxon>
    </lineage>
</organism>
<dbReference type="InterPro" id="IPR012677">
    <property type="entry name" value="Nucleotide-bd_a/b_plait_sf"/>
</dbReference>
<accession>A0A1Y2HYU2</accession>
<feature type="compositionally biased region" description="Basic and acidic residues" evidence="2">
    <location>
        <begin position="251"/>
        <end position="263"/>
    </location>
</feature>
<proteinExistence type="predicted"/>
<dbReference type="PANTHER" id="PTHR48038:SF1">
    <property type="entry name" value="RIBONUCLEOPROTEIN RB97D"/>
    <property type="match status" value="1"/>
</dbReference>
<gene>
    <name evidence="4" type="ORF">BCR44DRAFT_1267830</name>
</gene>
<dbReference type="EMBL" id="MCFL01000006">
    <property type="protein sequence ID" value="ORZ39114.1"/>
    <property type="molecule type" value="Genomic_DNA"/>
</dbReference>
<dbReference type="Gene3D" id="3.30.70.330">
    <property type="match status" value="1"/>
</dbReference>
<dbReference type="STRING" id="765915.A0A1Y2HYU2"/>
<dbReference type="PROSITE" id="PS50102">
    <property type="entry name" value="RRM"/>
    <property type="match status" value="1"/>
</dbReference>
<dbReference type="SUPFAM" id="SSF54928">
    <property type="entry name" value="RNA-binding domain, RBD"/>
    <property type="match status" value="1"/>
</dbReference>
<keyword evidence="5" id="KW-1185">Reference proteome</keyword>
<feature type="region of interest" description="Disordered" evidence="2">
    <location>
        <begin position="120"/>
        <end position="263"/>
    </location>
</feature>
<evidence type="ECO:0000259" key="3">
    <source>
        <dbReference type="PROSITE" id="PS50102"/>
    </source>
</evidence>
<sequence>MYHNSSFFFHHSHTVNQLSHHVSPHDPLCCRHQPAHPCPRPRLRIRAVLMPTTVPPVRPSSTISLTASSKNSFGRLVRCDIPAPRGNGRPFAFVEFVDSRDAQDAYNELHGARVDGQTISLQWARTPGRRDDHYSGSSGGGGDRGGDRGGYPPRGPPPGEYRDLPPRGRSRSPPRRPLSPPRGRSRSPAARRDPYPSDLPPRHADSRDRGARDLRSPGNGNDLPPRGGNSNRTPSPEPRERAPAGESPVRGGDDDRDRAQADN</sequence>
<name>A0A1Y2HYU2_9FUNG</name>
<dbReference type="GO" id="GO:0003723">
    <property type="term" value="F:RNA binding"/>
    <property type="evidence" value="ECO:0007669"/>
    <property type="project" value="UniProtKB-UniRule"/>
</dbReference>
<dbReference type="InterPro" id="IPR000504">
    <property type="entry name" value="RRM_dom"/>
</dbReference>
<feature type="domain" description="RRM" evidence="3">
    <location>
        <begin position="47"/>
        <end position="126"/>
    </location>
</feature>
<dbReference type="InterPro" id="IPR035979">
    <property type="entry name" value="RBD_domain_sf"/>
</dbReference>
<dbReference type="OrthoDB" id="5970at2759"/>
<reference evidence="4 5" key="1">
    <citation type="submission" date="2016-07" db="EMBL/GenBank/DDBJ databases">
        <title>Pervasive Adenine N6-methylation of Active Genes in Fungi.</title>
        <authorList>
            <consortium name="DOE Joint Genome Institute"/>
            <person name="Mondo S.J."/>
            <person name="Dannebaum R.O."/>
            <person name="Kuo R.C."/>
            <person name="Labutti K."/>
            <person name="Haridas S."/>
            <person name="Kuo A."/>
            <person name="Salamov A."/>
            <person name="Ahrendt S.R."/>
            <person name="Lipzen A."/>
            <person name="Sullivan W."/>
            <person name="Andreopoulos W.B."/>
            <person name="Clum A."/>
            <person name="Lindquist E."/>
            <person name="Daum C."/>
            <person name="Ramamoorthy G.K."/>
            <person name="Gryganskyi A."/>
            <person name="Culley D."/>
            <person name="Magnuson J.K."/>
            <person name="James T.Y."/>
            <person name="O'Malley M.A."/>
            <person name="Stajich J.E."/>
            <person name="Spatafora J.W."/>
            <person name="Visel A."/>
            <person name="Grigoriev I.V."/>
        </authorList>
    </citation>
    <scope>NUCLEOTIDE SEQUENCE [LARGE SCALE GENOMIC DNA]</scope>
    <source>
        <strain evidence="4 5">PL171</strain>
    </source>
</reference>
<evidence type="ECO:0000313" key="4">
    <source>
        <dbReference type="EMBL" id="ORZ39114.1"/>
    </source>
</evidence>
<protein>
    <recommendedName>
        <fullName evidence="3">RRM domain-containing protein</fullName>
    </recommendedName>
</protein>
<evidence type="ECO:0000256" key="2">
    <source>
        <dbReference type="SAM" id="MobiDB-lite"/>
    </source>
</evidence>
<feature type="compositionally biased region" description="Basic and acidic residues" evidence="2">
    <location>
        <begin position="190"/>
        <end position="215"/>
    </location>
</feature>
<dbReference type="Pfam" id="PF00076">
    <property type="entry name" value="RRM_1"/>
    <property type="match status" value="1"/>
</dbReference>
<comment type="caution">
    <text evidence="4">The sequence shown here is derived from an EMBL/GenBank/DDBJ whole genome shotgun (WGS) entry which is preliminary data.</text>
</comment>
<evidence type="ECO:0000313" key="5">
    <source>
        <dbReference type="Proteomes" id="UP000193411"/>
    </source>
</evidence>
<evidence type="ECO:0000256" key="1">
    <source>
        <dbReference type="PROSITE-ProRule" id="PRU00176"/>
    </source>
</evidence>
<keyword evidence="1" id="KW-0694">RNA-binding</keyword>
<dbReference type="PANTHER" id="PTHR48038">
    <property type="entry name" value="RIBONUCLEOPROTEIN RB97D"/>
    <property type="match status" value="1"/>
</dbReference>
<dbReference type="Proteomes" id="UP000193411">
    <property type="component" value="Unassembled WGS sequence"/>
</dbReference>